<feature type="compositionally biased region" description="Basic and acidic residues" evidence="5">
    <location>
        <begin position="23"/>
        <end position="38"/>
    </location>
</feature>
<dbReference type="GO" id="GO:0009055">
    <property type="term" value="F:electron transfer activity"/>
    <property type="evidence" value="ECO:0007669"/>
    <property type="project" value="InterPro"/>
</dbReference>
<reference evidence="7 8" key="1">
    <citation type="submission" date="2018-10" db="EMBL/GenBank/DDBJ databases">
        <title>Sinomicrobium pectinilyticum sp. nov., a pectinase-producing bacterium isolated from alkaline and saline soil, and emended description of the genus Sinomicrobium.</title>
        <authorList>
            <person name="Cheng B."/>
            <person name="Li C."/>
            <person name="Lai Q."/>
            <person name="Du M."/>
            <person name="Shao Z."/>
            <person name="Xu P."/>
            <person name="Yang C."/>
        </authorList>
    </citation>
    <scope>NUCLEOTIDE SEQUENCE [LARGE SCALE GENOMIC DNA]</scope>
    <source>
        <strain evidence="7 8">5DNS001</strain>
    </source>
</reference>
<dbReference type="GO" id="GO:0046872">
    <property type="term" value="F:metal ion binding"/>
    <property type="evidence" value="ECO:0007669"/>
    <property type="project" value="UniProtKB-KW"/>
</dbReference>
<name>A0A3N0DJ65_SINP1</name>
<dbReference type="InterPro" id="IPR051459">
    <property type="entry name" value="Cytochrome_c-type_DH"/>
</dbReference>
<keyword evidence="3 4" id="KW-0408">Iron</keyword>
<gene>
    <name evidence="7" type="ORF">ED312_21655</name>
</gene>
<evidence type="ECO:0000259" key="6">
    <source>
        <dbReference type="PROSITE" id="PS51007"/>
    </source>
</evidence>
<dbReference type="OrthoDB" id="9811395at2"/>
<organism evidence="7 8">
    <name type="scientific">Sinomicrobium pectinilyticum</name>
    <dbReference type="NCBI Taxonomy" id="1084421"/>
    <lineage>
        <taxon>Bacteria</taxon>
        <taxon>Pseudomonadati</taxon>
        <taxon>Bacteroidota</taxon>
        <taxon>Flavobacteriia</taxon>
        <taxon>Flavobacteriales</taxon>
        <taxon>Flavobacteriaceae</taxon>
        <taxon>Sinomicrobium</taxon>
    </lineage>
</organism>
<evidence type="ECO:0000313" key="7">
    <source>
        <dbReference type="EMBL" id="RNL75273.1"/>
    </source>
</evidence>
<feature type="region of interest" description="Disordered" evidence="5">
    <location>
        <begin position="1"/>
        <end position="38"/>
    </location>
</feature>
<dbReference type="PANTHER" id="PTHR35008:SF8">
    <property type="entry name" value="ALCOHOL DEHYDROGENASE CYTOCHROME C SUBUNIT"/>
    <property type="match status" value="1"/>
</dbReference>
<evidence type="ECO:0000256" key="1">
    <source>
        <dbReference type="ARBA" id="ARBA00022617"/>
    </source>
</evidence>
<dbReference type="Pfam" id="PF00034">
    <property type="entry name" value="Cytochrom_C"/>
    <property type="match status" value="1"/>
</dbReference>
<dbReference type="EMBL" id="RJTM01000169">
    <property type="protein sequence ID" value="RNL75273.1"/>
    <property type="molecule type" value="Genomic_DNA"/>
</dbReference>
<dbReference type="Proteomes" id="UP000267469">
    <property type="component" value="Unassembled WGS sequence"/>
</dbReference>
<keyword evidence="8" id="KW-1185">Reference proteome</keyword>
<evidence type="ECO:0000256" key="2">
    <source>
        <dbReference type="ARBA" id="ARBA00022723"/>
    </source>
</evidence>
<proteinExistence type="predicted"/>
<dbReference type="GO" id="GO:0020037">
    <property type="term" value="F:heme binding"/>
    <property type="evidence" value="ECO:0007669"/>
    <property type="project" value="InterPro"/>
</dbReference>
<keyword evidence="1 4" id="KW-0349">Heme</keyword>
<keyword evidence="2 4" id="KW-0479">Metal-binding</keyword>
<protein>
    <submittedName>
        <fullName evidence="7">Cytochrome c</fullName>
    </submittedName>
</protein>
<evidence type="ECO:0000256" key="4">
    <source>
        <dbReference type="PROSITE-ProRule" id="PRU00433"/>
    </source>
</evidence>
<dbReference type="PANTHER" id="PTHR35008">
    <property type="entry name" value="BLL4482 PROTEIN-RELATED"/>
    <property type="match status" value="1"/>
</dbReference>
<dbReference type="Gene3D" id="1.10.760.10">
    <property type="entry name" value="Cytochrome c-like domain"/>
    <property type="match status" value="1"/>
</dbReference>
<dbReference type="InterPro" id="IPR009056">
    <property type="entry name" value="Cyt_c-like_dom"/>
</dbReference>
<evidence type="ECO:0000256" key="5">
    <source>
        <dbReference type="SAM" id="MobiDB-lite"/>
    </source>
</evidence>
<accession>A0A3N0DJ65</accession>
<dbReference type="SUPFAM" id="SSF46626">
    <property type="entry name" value="Cytochrome c"/>
    <property type="match status" value="1"/>
</dbReference>
<dbReference type="AlphaFoldDB" id="A0A3N0DJ65"/>
<comment type="caution">
    <text evidence="7">The sequence shown here is derived from an EMBL/GenBank/DDBJ whole genome shotgun (WGS) entry which is preliminary data.</text>
</comment>
<sequence length="143" mass="15522">MVTACKNSAEKKDTKMSVTTGEDGTKPGERKQESTSYPEGEKIYRQYCATCHQANGSGVPNLNPPLHKTDYVTGDKTRLIAIVLNGSDSGLEVNGQTYANVMPPHGFLDDRQVAQVLSYIRTSFGNTAGPVAKEEVRAVRDSK</sequence>
<dbReference type="PROSITE" id="PS51007">
    <property type="entry name" value="CYTC"/>
    <property type="match status" value="1"/>
</dbReference>
<dbReference type="InterPro" id="IPR036909">
    <property type="entry name" value="Cyt_c-like_dom_sf"/>
</dbReference>
<evidence type="ECO:0000256" key="3">
    <source>
        <dbReference type="ARBA" id="ARBA00023004"/>
    </source>
</evidence>
<feature type="domain" description="Cytochrome c" evidence="6">
    <location>
        <begin position="35"/>
        <end position="124"/>
    </location>
</feature>
<evidence type="ECO:0000313" key="8">
    <source>
        <dbReference type="Proteomes" id="UP000267469"/>
    </source>
</evidence>